<gene>
    <name evidence="1" type="ORF">J2Z77_007245</name>
</gene>
<evidence type="ECO:0000313" key="2">
    <source>
        <dbReference type="Proteomes" id="UP001519310"/>
    </source>
</evidence>
<reference evidence="1 2" key="1">
    <citation type="submission" date="2021-03" db="EMBL/GenBank/DDBJ databases">
        <title>Genomic Encyclopedia of Type Strains, Phase IV (KMG-IV): sequencing the most valuable type-strain genomes for metagenomic binning, comparative biology and taxonomic classification.</title>
        <authorList>
            <person name="Goeker M."/>
        </authorList>
    </citation>
    <scope>NUCLEOTIDE SEQUENCE [LARGE SCALE GENOMIC DNA]</scope>
    <source>
        <strain evidence="1 2">DSM 40526</strain>
    </source>
</reference>
<evidence type="ECO:0008006" key="3">
    <source>
        <dbReference type="Google" id="ProtNLM"/>
    </source>
</evidence>
<protein>
    <recommendedName>
        <fullName evidence="3">N-acetylmuramoyl-L-alanine amidase</fullName>
    </recommendedName>
</protein>
<name>A0ABS4LH87_STRAV</name>
<evidence type="ECO:0000313" key="1">
    <source>
        <dbReference type="EMBL" id="MBP2041388.1"/>
    </source>
</evidence>
<organism evidence="1 2">
    <name type="scientific">Streptomyces avidinii</name>
    <dbReference type="NCBI Taxonomy" id="1895"/>
    <lineage>
        <taxon>Bacteria</taxon>
        <taxon>Bacillati</taxon>
        <taxon>Actinomycetota</taxon>
        <taxon>Actinomycetes</taxon>
        <taxon>Kitasatosporales</taxon>
        <taxon>Streptomycetaceae</taxon>
        <taxon>Streptomyces</taxon>
    </lineage>
</organism>
<dbReference type="EMBL" id="JAGGLQ010000023">
    <property type="protein sequence ID" value="MBP2041388.1"/>
    <property type="molecule type" value="Genomic_DNA"/>
</dbReference>
<keyword evidence="2" id="KW-1185">Reference proteome</keyword>
<accession>A0ABS4LH87</accession>
<dbReference type="Proteomes" id="UP001519310">
    <property type="component" value="Unassembled WGS sequence"/>
</dbReference>
<comment type="caution">
    <text evidence="1">The sequence shown here is derived from an EMBL/GenBank/DDBJ whole genome shotgun (WGS) entry which is preliminary data.</text>
</comment>
<proteinExistence type="predicted"/>
<sequence length="32" mass="3436">MVVVPVVNGKVSFYNHAGSVHLIADVAGYYTK</sequence>